<comment type="similarity">
    <text evidence="1">Belongs to the universal ribosomal protein uL10 family.</text>
</comment>
<organism evidence="6 7">
    <name type="scientific">Candidatus Roizmanbacteria bacterium RIFCSPHIGHO2_01_FULL_39_12b</name>
    <dbReference type="NCBI Taxonomy" id="1802030"/>
    <lineage>
        <taxon>Bacteria</taxon>
        <taxon>Candidatus Roizmaniibacteriota</taxon>
    </lineage>
</organism>
<dbReference type="InterPro" id="IPR001790">
    <property type="entry name" value="Ribosomal_uL10"/>
</dbReference>
<dbReference type="EMBL" id="MFZF01000023">
    <property type="protein sequence ID" value="OGK15869.1"/>
    <property type="molecule type" value="Genomic_DNA"/>
</dbReference>
<dbReference type="Gene3D" id="6.10.250.290">
    <property type="match status" value="1"/>
</dbReference>
<evidence type="ECO:0000313" key="7">
    <source>
        <dbReference type="Proteomes" id="UP000178372"/>
    </source>
</evidence>
<evidence type="ECO:0000256" key="3">
    <source>
        <dbReference type="ARBA" id="ARBA00023274"/>
    </source>
</evidence>
<gene>
    <name evidence="6" type="ORF">A2690_04405</name>
</gene>
<protein>
    <recommendedName>
        <fullName evidence="4">Large ribosomal subunit protein uL10</fullName>
    </recommendedName>
    <alternativeName>
        <fullName evidence="5">50S ribosomal protein L10</fullName>
    </alternativeName>
</protein>
<evidence type="ECO:0000256" key="2">
    <source>
        <dbReference type="ARBA" id="ARBA00022980"/>
    </source>
</evidence>
<dbReference type="AlphaFoldDB" id="A0A1F7GAD9"/>
<evidence type="ECO:0000256" key="5">
    <source>
        <dbReference type="ARBA" id="ARBA00035502"/>
    </source>
</evidence>
<evidence type="ECO:0000256" key="1">
    <source>
        <dbReference type="ARBA" id="ARBA00008889"/>
    </source>
</evidence>
<dbReference type="GO" id="GO:1990904">
    <property type="term" value="C:ribonucleoprotein complex"/>
    <property type="evidence" value="ECO:0007669"/>
    <property type="project" value="UniProtKB-KW"/>
</dbReference>
<dbReference type="NCBIfam" id="NF000955">
    <property type="entry name" value="PRK00099.1-1"/>
    <property type="match status" value="1"/>
</dbReference>
<reference evidence="6 7" key="1">
    <citation type="journal article" date="2016" name="Nat. Commun.">
        <title>Thousands of microbial genomes shed light on interconnected biogeochemical processes in an aquifer system.</title>
        <authorList>
            <person name="Anantharaman K."/>
            <person name="Brown C.T."/>
            <person name="Hug L.A."/>
            <person name="Sharon I."/>
            <person name="Castelle C.J."/>
            <person name="Probst A.J."/>
            <person name="Thomas B.C."/>
            <person name="Singh A."/>
            <person name="Wilkins M.J."/>
            <person name="Karaoz U."/>
            <person name="Brodie E.L."/>
            <person name="Williams K.H."/>
            <person name="Hubbard S.S."/>
            <person name="Banfield J.F."/>
        </authorList>
    </citation>
    <scope>NUCLEOTIDE SEQUENCE [LARGE SCALE GENOMIC DNA]</scope>
</reference>
<accession>A0A1F7GAD9</accession>
<keyword evidence="2 6" id="KW-0689">Ribosomal protein</keyword>
<dbReference type="GO" id="GO:0005840">
    <property type="term" value="C:ribosome"/>
    <property type="evidence" value="ECO:0007669"/>
    <property type="project" value="UniProtKB-KW"/>
</dbReference>
<dbReference type="InterPro" id="IPR047865">
    <property type="entry name" value="Ribosomal_uL10_bac_type"/>
</dbReference>
<evidence type="ECO:0000256" key="4">
    <source>
        <dbReference type="ARBA" id="ARBA00035202"/>
    </source>
</evidence>
<dbReference type="InterPro" id="IPR043141">
    <property type="entry name" value="Ribosomal_uL10-like_sf"/>
</dbReference>
<dbReference type="SUPFAM" id="SSF160369">
    <property type="entry name" value="Ribosomal protein L10-like"/>
    <property type="match status" value="1"/>
</dbReference>
<comment type="caution">
    <text evidence="6">The sequence shown here is derived from an EMBL/GenBank/DDBJ whole genome shotgun (WGS) entry which is preliminary data.</text>
</comment>
<evidence type="ECO:0000313" key="6">
    <source>
        <dbReference type="EMBL" id="OGK15869.1"/>
    </source>
</evidence>
<keyword evidence="3" id="KW-0687">Ribonucleoprotein</keyword>
<dbReference type="PANTHER" id="PTHR11560">
    <property type="entry name" value="39S RIBOSOMAL PROTEIN L10, MITOCHONDRIAL"/>
    <property type="match status" value="1"/>
</dbReference>
<dbReference type="Pfam" id="PF00466">
    <property type="entry name" value="Ribosomal_L10"/>
    <property type="match status" value="1"/>
</dbReference>
<dbReference type="Proteomes" id="UP000178372">
    <property type="component" value="Unassembled WGS sequence"/>
</dbReference>
<sequence>MPSLKKVDYVNELVILLREHPNFAIVDFDSIPHKSLEELKNNLRQASDTRLQVVKNSLFEVALLRITRGQRVFSDQDTQQLRKKALTGQSAVLFLSSDWLAGLQNFFKSAKTFEGIVFKGGVLEDKVYFRDKLDTLASLPSREVLMAKILRSLRLPQYSLVRSLKWDAGRFVRVLTGLKDKQS</sequence>
<dbReference type="Gene3D" id="3.30.70.1730">
    <property type="match status" value="1"/>
</dbReference>
<name>A0A1F7GAD9_9BACT</name>
<proteinExistence type="inferred from homology"/>